<feature type="compositionally biased region" description="Low complexity" evidence="1">
    <location>
        <begin position="9"/>
        <end position="29"/>
    </location>
</feature>
<organism evidence="2 3">
    <name type="scientific">Pterulicium gracile</name>
    <dbReference type="NCBI Taxonomy" id="1884261"/>
    <lineage>
        <taxon>Eukaryota</taxon>
        <taxon>Fungi</taxon>
        <taxon>Dikarya</taxon>
        <taxon>Basidiomycota</taxon>
        <taxon>Agaricomycotina</taxon>
        <taxon>Agaricomycetes</taxon>
        <taxon>Agaricomycetidae</taxon>
        <taxon>Agaricales</taxon>
        <taxon>Pleurotineae</taxon>
        <taxon>Pterulaceae</taxon>
        <taxon>Pterulicium</taxon>
    </lineage>
</organism>
<sequence>MESDASQQTVPKVSPAPAAAPKVATRARSGTTSISRCDPRSKAAPYSVPASRGALSSTSTSKNAAVAEGRTRTDISPTDPRKLLVVTEDEEDFLGTELTSKVAPSTLGVPRVADVEEASGGLSTDLVQATAEVEEAGMQESQECVGRRSIDQTWSLIEELTRNTNPWNGEIVLSHEDRVEAIIERHGALRPFAESLKSKTKVELETIAVYLGITSCSKKTYLLAAIKECLEADMGRKNRDPITARLVLPK</sequence>
<name>A0A5C3QJ96_9AGAR</name>
<feature type="region of interest" description="Disordered" evidence="1">
    <location>
        <begin position="1"/>
        <end position="76"/>
    </location>
</feature>
<dbReference type="EMBL" id="ML178829">
    <property type="protein sequence ID" value="TFL00329.1"/>
    <property type="molecule type" value="Genomic_DNA"/>
</dbReference>
<evidence type="ECO:0000313" key="3">
    <source>
        <dbReference type="Proteomes" id="UP000305067"/>
    </source>
</evidence>
<protein>
    <submittedName>
        <fullName evidence="2">Uncharacterized protein</fullName>
    </submittedName>
</protein>
<reference evidence="2 3" key="1">
    <citation type="journal article" date="2019" name="Nat. Ecol. Evol.">
        <title>Megaphylogeny resolves global patterns of mushroom evolution.</title>
        <authorList>
            <person name="Varga T."/>
            <person name="Krizsan K."/>
            <person name="Foldi C."/>
            <person name="Dima B."/>
            <person name="Sanchez-Garcia M."/>
            <person name="Sanchez-Ramirez S."/>
            <person name="Szollosi G.J."/>
            <person name="Szarkandi J.G."/>
            <person name="Papp V."/>
            <person name="Albert L."/>
            <person name="Andreopoulos W."/>
            <person name="Angelini C."/>
            <person name="Antonin V."/>
            <person name="Barry K.W."/>
            <person name="Bougher N.L."/>
            <person name="Buchanan P."/>
            <person name="Buyck B."/>
            <person name="Bense V."/>
            <person name="Catcheside P."/>
            <person name="Chovatia M."/>
            <person name="Cooper J."/>
            <person name="Damon W."/>
            <person name="Desjardin D."/>
            <person name="Finy P."/>
            <person name="Geml J."/>
            <person name="Haridas S."/>
            <person name="Hughes K."/>
            <person name="Justo A."/>
            <person name="Karasinski D."/>
            <person name="Kautmanova I."/>
            <person name="Kiss B."/>
            <person name="Kocsube S."/>
            <person name="Kotiranta H."/>
            <person name="LaButti K.M."/>
            <person name="Lechner B.E."/>
            <person name="Liimatainen K."/>
            <person name="Lipzen A."/>
            <person name="Lukacs Z."/>
            <person name="Mihaltcheva S."/>
            <person name="Morgado L.N."/>
            <person name="Niskanen T."/>
            <person name="Noordeloos M.E."/>
            <person name="Ohm R.A."/>
            <person name="Ortiz-Santana B."/>
            <person name="Ovrebo C."/>
            <person name="Racz N."/>
            <person name="Riley R."/>
            <person name="Savchenko A."/>
            <person name="Shiryaev A."/>
            <person name="Soop K."/>
            <person name="Spirin V."/>
            <person name="Szebenyi C."/>
            <person name="Tomsovsky M."/>
            <person name="Tulloss R.E."/>
            <person name="Uehling J."/>
            <person name="Grigoriev I.V."/>
            <person name="Vagvolgyi C."/>
            <person name="Papp T."/>
            <person name="Martin F.M."/>
            <person name="Miettinen O."/>
            <person name="Hibbett D.S."/>
            <person name="Nagy L.G."/>
        </authorList>
    </citation>
    <scope>NUCLEOTIDE SEQUENCE [LARGE SCALE GENOMIC DNA]</scope>
    <source>
        <strain evidence="2 3">CBS 309.79</strain>
    </source>
</reference>
<gene>
    <name evidence="2" type="ORF">BDV98DRAFT_594107</name>
</gene>
<evidence type="ECO:0000256" key="1">
    <source>
        <dbReference type="SAM" id="MobiDB-lite"/>
    </source>
</evidence>
<accession>A0A5C3QJ96</accession>
<dbReference type="AlphaFoldDB" id="A0A5C3QJ96"/>
<proteinExistence type="predicted"/>
<keyword evidence="3" id="KW-1185">Reference proteome</keyword>
<evidence type="ECO:0000313" key="2">
    <source>
        <dbReference type="EMBL" id="TFL00329.1"/>
    </source>
</evidence>
<dbReference type="Proteomes" id="UP000305067">
    <property type="component" value="Unassembled WGS sequence"/>
</dbReference>
<feature type="compositionally biased region" description="Polar residues" evidence="1">
    <location>
        <begin position="54"/>
        <end position="63"/>
    </location>
</feature>